<proteinExistence type="predicted"/>
<organism evidence="2 3">
    <name type="scientific">Diaphorina citri</name>
    <name type="common">Asian citrus psyllid</name>
    <dbReference type="NCBI Taxonomy" id="121845"/>
    <lineage>
        <taxon>Eukaryota</taxon>
        <taxon>Metazoa</taxon>
        <taxon>Ecdysozoa</taxon>
        <taxon>Arthropoda</taxon>
        <taxon>Hexapoda</taxon>
        <taxon>Insecta</taxon>
        <taxon>Pterygota</taxon>
        <taxon>Neoptera</taxon>
        <taxon>Paraneoptera</taxon>
        <taxon>Hemiptera</taxon>
        <taxon>Sternorrhyncha</taxon>
        <taxon>Psylloidea</taxon>
        <taxon>Psyllidae</taxon>
        <taxon>Diaphorininae</taxon>
        <taxon>Diaphorina</taxon>
    </lineage>
</organism>
<evidence type="ECO:0000313" key="2">
    <source>
        <dbReference type="Proteomes" id="UP000079169"/>
    </source>
</evidence>
<dbReference type="PaxDb" id="121845-A0A3Q0IJ76"/>
<name>A0A3Q0IJ76_DIACI</name>
<sequence>MNGTFKHNTKALGIRKTRKRNQLYPESYKNISDKDAAKDSFAESSPRQEDEEAVEILWDRKEPVEMDPQSSMDFVIDEFIVNLMTKYGVEEDMDEMEEQDMNEEQEEVDEEHMKET</sequence>
<feature type="compositionally biased region" description="Basic residues" evidence="1">
    <location>
        <begin position="7"/>
        <end position="21"/>
    </location>
</feature>
<gene>
    <name evidence="3" type="primary">LOC113465685</name>
</gene>
<dbReference type="AlphaFoldDB" id="A0A3Q0IJ76"/>
<evidence type="ECO:0000313" key="3">
    <source>
        <dbReference type="RefSeq" id="XP_026676217.1"/>
    </source>
</evidence>
<feature type="compositionally biased region" description="Basic and acidic residues" evidence="1">
    <location>
        <begin position="31"/>
        <end position="41"/>
    </location>
</feature>
<feature type="region of interest" description="Disordered" evidence="1">
    <location>
        <begin position="91"/>
        <end position="116"/>
    </location>
</feature>
<protein>
    <submittedName>
        <fullName evidence="3">Uncharacterized protein LOC113465685</fullName>
    </submittedName>
</protein>
<dbReference type="KEGG" id="dci:113465685"/>
<keyword evidence="2" id="KW-1185">Reference proteome</keyword>
<dbReference type="RefSeq" id="XP_026676217.1">
    <property type="nucleotide sequence ID" value="XM_026820416.1"/>
</dbReference>
<dbReference type="Proteomes" id="UP000079169">
    <property type="component" value="Unplaced"/>
</dbReference>
<accession>A0A3Q0IJ76</accession>
<feature type="compositionally biased region" description="Acidic residues" evidence="1">
    <location>
        <begin position="91"/>
        <end position="110"/>
    </location>
</feature>
<feature type="region of interest" description="Disordered" evidence="1">
    <location>
        <begin position="1"/>
        <end position="53"/>
    </location>
</feature>
<evidence type="ECO:0000256" key="1">
    <source>
        <dbReference type="SAM" id="MobiDB-lite"/>
    </source>
</evidence>
<reference evidence="3" key="1">
    <citation type="submission" date="2025-08" db="UniProtKB">
        <authorList>
            <consortium name="RefSeq"/>
        </authorList>
    </citation>
    <scope>IDENTIFICATION</scope>
</reference>
<dbReference type="GeneID" id="113465685"/>